<keyword evidence="13" id="KW-0479">Metal-binding</keyword>
<comment type="similarity">
    <text evidence="3">Belongs to the class II aldolase/RraA-like family.</text>
</comment>
<dbReference type="EMBL" id="CP017269">
    <property type="protein sequence ID" value="AOT70656.1"/>
    <property type="molecule type" value="Genomic_DNA"/>
</dbReference>
<keyword evidence="15" id="KW-1185">Reference proteome</keyword>
<evidence type="ECO:0000256" key="6">
    <source>
        <dbReference type="ARBA" id="ARBA00012947"/>
    </source>
</evidence>
<dbReference type="CDD" id="cd16841">
    <property type="entry name" value="RraA_family"/>
    <property type="match status" value="1"/>
</dbReference>
<evidence type="ECO:0000256" key="1">
    <source>
        <dbReference type="ARBA" id="ARBA00001342"/>
    </source>
</evidence>
<evidence type="ECO:0000256" key="9">
    <source>
        <dbReference type="ARBA" id="ARBA00029596"/>
    </source>
</evidence>
<dbReference type="EC" id="4.1.3.17" evidence="5"/>
<evidence type="ECO:0000256" key="2">
    <source>
        <dbReference type="ARBA" id="ARBA00001968"/>
    </source>
</evidence>
<proteinExistence type="inferred from homology"/>
<sequence length="231" mass="24359">MDIKALNQGKIGFRIYGDIKRSDRDILERLKNVGTCAISDGLNKFNTMHHAIKPVYEEVKIAGNAITVRMRPGDNLMLHKAIGMAQAGDVIVVDTCGCESNSVLGDLMATAAVKKGIAGIVIDGGVRDVLELKRSKAPIFAKCVTPAVGDKGGPGEINAPISCGGVPVNPGDIIVGDANGIVVIDPSIIDEVLKGAEAKLEKDNKRMEEILRGVITKPDIDEALRKAGVIG</sequence>
<keyword evidence="13" id="KW-0460">Magnesium</keyword>
<dbReference type="EC" id="4.1.1.112" evidence="6"/>
<evidence type="ECO:0000313" key="14">
    <source>
        <dbReference type="EMBL" id="AOT70656.1"/>
    </source>
</evidence>
<evidence type="ECO:0000256" key="13">
    <source>
        <dbReference type="PIRSR" id="PIRSR605493-1"/>
    </source>
</evidence>
<protein>
    <recommendedName>
        <fullName evidence="7">Putative 4-hydroxy-4-methyl-2-oxoglutarate aldolase</fullName>
        <ecNumber evidence="6">4.1.1.112</ecNumber>
        <ecNumber evidence="5">4.1.3.17</ecNumber>
    </recommendedName>
    <alternativeName>
        <fullName evidence="11">Oxaloacetate decarboxylase</fullName>
    </alternativeName>
    <alternativeName>
        <fullName evidence="9">Regulator of ribonuclease activity homolog</fullName>
    </alternativeName>
    <alternativeName>
        <fullName evidence="10">RraA-like protein</fullName>
    </alternativeName>
</protein>
<dbReference type="PANTHER" id="PTHR33254">
    <property type="entry name" value="4-HYDROXY-4-METHYL-2-OXOGLUTARATE ALDOLASE 3-RELATED"/>
    <property type="match status" value="1"/>
</dbReference>
<comment type="catalytic activity">
    <reaction evidence="1">
        <text>4-hydroxy-4-methyl-2-oxoglutarate = 2 pyruvate</text>
        <dbReference type="Rhea" id="RHEA:22748"/>
        <dbReference type="ChEBI" id="CHEBI:15361"/>
        <dbReference type="ChEBI" id="CHEBI:58276"/>
        <dbReference type="EC" id="4.1.3.17"/>
    </reaction>
</comment>
<evidence type="ECO:0000256" key="11">
    <source>
        <dbReference type="ARBA" id="ARBA00032305"/>
    </source>
</evidence>
<evidence type="ECO:0000313" key="15">
    <source>
        <dbReference type="Proteomes" id="UP000095743"/>
    </source>
</evidence>
<evidence type="ECO:0000256" key="3">
    <source>
        <dbReference type="ARBA" id="ARBA00008621"/>
    </source>
</evidence>
<evidence type="ECO:0000256" key="10">
    <source>
        <dbReference type="ARBA" id="ARBA00030169"/>
    </source>
</evidence>
<evidence type="ECO:0000256" key="4">
    <source>
        <dbReference type="ARBA" id="ARBA00011233"/>
    </source>
</evidence>
<feature type="binding site" evidence="13">
    <location>
        <position position="127"/>
    </location>
    <ligand>
        <name>substrate</name>
    </ligand>
</feature>
<comment type="cofactor">
    <cofactor evidence="13">
        <name>Mg(2+)</name>
        <dbReference type="ChEBI" id="CHEBI:18420"/>
    </cofactor>
</comment>
<comment type="subunit">
    <text evidence="4">Homotrimer.</text>
</comment>
<dbReference type="Gene3D" id="3.50.30.40">
    <property type="entry name" value="Ribonuclease E inhibitor RraA/RraA-like"/>
    <property type="match status" value="1"/>
</dbReference>
<dbReference type="STRING" id="1424294.Gferi_14390"/>
<dbReference type="GO" id="GO:0008948">
    <property type="term" value="F:oxaloacetate decarboxylase activity"/>
    <property type="evidence" value="ECO:0007669"/>
    <property type="project" value="UniProtKB-EC"/>
</dbReference>
<feature type="binding site" evidence="13">
    <location>
        <begin position="105"/>
        <end position="108"/>
    </location>
    <ligand>
        <name>substrate</name>
    </ligand>
</feature>
<dbReference type="KEGG" id="gfe:Gferi_14390"/>
<name>A0A1D8GIC6_9FIRM</name>
<feature type="binding site" evidence="13">
    <location>
        <position position="128"/>
    </location>
    <ligand>
        <name>Mg(2+)</name>
        <dbReference type="ChEBI" id="CHEBI:18420"/>
    </ligand>
</feature>
<dbReference type="GO" id="GO:0047443">
    <property type="term" value="F:4-hydroxy-4-methyl-2-oxoglutarate aldolase activity"/>
    <property type="evidence" value="ECO:0007669"/>
    <property type="project" value="UniProtKB-EC"/>
</dbReference>
<dbReference type="AlphaFoldDB" id="A0A1D8GIC6"/>
<comment type="function">
    <text evidence="8">Catalyzes the aldol cleavage of 4-hydroxy-4-methyl-2-oxoglutarate (HMG) into 2 molecules of pyruvate. Also contains a secondary oxaloacetate (OAA) decarboxylase activity due to the common pyruvate enolate transition state formed following C-C bond cleavage in the retro-aldol and decarboxylation reactions.</text>
</comment>
<accession>A0A1D8GIC6</accession>
<dbReference type="GO" id="GO:0046872">
    <property type="term" value="F:metal ion binding"/>
    <property type="evidence" value="ECO:0007669"/>
    <property type="project" value="UniProtKB-KW"/>
</dbReference>
<dbReference type="SUPFAM" id="SSF89562">
    <property type="entry name" value="RraA-like"/>
    <property type="match status" value="1"/>
</dbReference>
<dbReference type="PANTHER" id="PTHR33254:SF4">
    <property type="entry name" value="4-HYDROXY-4-METHYL-2-OXOGLUTARATE ALDOLASE 3-RELATED"/>
    <property type="match status" value="1"/>
</dbReference>
<dbReference type="Proteomes" id="UP000095743">
    <property type="component" value="Chromosome"/>
</dbReference>
<evidence type="ECO:0000256" key="7">
    <source>
        <dbReference type="ARBA" id="ARBA00016549"/>
    </source>
</evidence>
<evidence type="ECO:0000256" key="5">
    <source>
        <dbReference type="ARBA" id="ARBA00012213"/>
    </source>
</evidence>
<comment type="cofactor">
    <cofactor evidence="2">
        <name>a divalent metal cation</name>
        <dbReference type="ChEBI" id="CHEBI:60240"/>
    </cofactor>
</comment>
<organism evidence="14 15">
    <name type="scientific">Geosporobacter ferrireducens</name>
    <dbReference type="NCBI Taxonomy" id="1424294"/>
    <lineage>
        <taxon>Bacteria</taxon>
        <taxon>Bacillati</taxon>
        <taxon>Bacillota</taxon>
        <taxon>Clostridia</taxon>
        <taxon>Peptostreptococcales</taxon>
        <taxon>Thermotaleaceae</taxon>
        <taxon>Geosporobacter</taxon>
    </lineage>
</organism>
<dbReference type="InterPro" id="IPR005493">
    <property type="entry name" value="RraA/RraA-like"/>
</dbReference>
<evidence type="ECO:0000256" key="12">
    <source>
        <dbReference type="ARBA" id="ARBA00047973"/>
    </source>
</evidence>
<dbReference type="RefSeq" id="WP_069977644.1">
    <property type="nucleotide sequence ID" value="NZ_CP017269.1"/>
</dbReference>
<gene>
    <name evidence="14" type="ORF">Gferi_14390</name>
</gene>
<dbReference type="InterPro" id="IPR036704">
    <property type="entry name" value="RraA/RraA-like_sf"/>
</dbReference>
<dbReference type="Pfam" id="PF03737">
    <property type="entry name" value="RraA-like"/>
    <property type="match status" value="1"/>
</dbReference>
<reference evidence="14 15" key="1">
    <citation type="submission" date="2016-09" db="EMBL/GenBank/DDBJ databases">
        <title>Genomic analysis reveals versatility of anaerobic energy metabolism of Geosporobacter ferrireducens IRF9 of phylum Firmicutes.</title>
        <authorList>
            <person name="Kim S.-J."/>
        </authorList>
    </citation>
    <scope>NUCLEOTIDE SEQUENCE [LARGE SCALE GENOMIC DNA]</scope>
    <source>
        <strain evidence="14 15">IRF9</strain>
    </source>
</reference>
<comment type="catalytic activity">
    <reaction evidence="12">
        <text>oxaloacetate + H(+) = pyruvate + CO2</text>
        <dbReference type="Rhea" id="RHEA:15641"/>
        <dbReference type="ChEBI" id="CHEBI:15361"/>
        <dbReference type="ChEBI" id="CHEBI:15378"/>
        <dbReference type="ChEBI" id="CHEBI:16452"/>
        <dbReference type="ChEBI" id="CHEBI:16526"/>
        <dbReference type="EC" id="4.1.1.112"/>
    </reaction>
</comment>
<evidence type="ECO:0000256" key="8">
    <source>
        <dbReference type="ARBA" id="ARBA00025046"/>
    </source>
</evidence>